<reference evidence="2 3" key="1">
    <citation type="submission" date="2024-02" db="EMBL/GenBank/DDBJ databases">
        <title>De novo assembly and annotation of 12 fungi associated with fruit tree decline syndrome in Ontario, Canada.</title>
        <authorList>
            <person name="Sulman M."/>
            <person name="Ellouze W."/>
            <person name="Ilyukhin E."/>
        </authorList>
    </citation>
    <scope>NUCLEOTIDE SEQUENCE [LARGE SCALE GENOMIC DNA]</scope>
    <source>
        <strain evidence="2 3">M97-236</strain>
    </source>
</reference>
<comment type="caution">
    <text evidence="2">The sequence shown here is derived from an EMBL/GenBank/DDBJ whole genome shotgun (WGS) entry which is preliminary data.</text>
</comment>
<feature type="compositionally biased region" description="Basic and acidic residues" evidence="1">
    <location>
        <begin position="170"/>
        <end position="184"/>
    </location>
</feature>
<dbReference type="PANTHER" id="PTHR42103:SF2">
    <property type="entry name" value="AB HYDROLASE-1 DOMAIN-CONTAINING PROTEIN"/>
    <property type="match status" value="1"/>
</dbReference>
<dbReference type="SUPFAM" id="SSF53474">
    <property type="entry name" value="alpha/beta-Hydrolases"/>
    <property type="match status" value="1"/>
</dbReference>
<feature type="region of interest" description="Disordered" evidence="1">
    <location>
        <begin position="146"/>
        <end position="184"/>
    </location>
</feature>
<accession>A0ABR3S4K2</accession>
<gene>
    <name evidence="2" type="ORF">SLS59_000315</name>
</gene>
<protein>
    <submittedName>
        <fullName evidence="2">Uncharacterized protein</fullName>
    </submittedName>
</protein>
<organism evidence="2 3">
    <name type="scientific">Nothophoma quercina</name>
    <dbReference type="NCBI Taxonomy" id="749835"/>
    <lineage>
        <taxon>Eukaryota</taxon>
        <taxon>Fungi</taxon>
        <taxon>Dikarya</taxon>
        <taxon>Ascomycota</taxon>
        <taxon>Pezizomycotina</taxon>
        <taxon>Dothideomycetes</taxon>
        <taxon>Pleosporomycetidae</taxon>
        <taxon>Pleosporales</taxon>
        <taxon>Pleosporineae</taxon>
        <taxon>Didymellaceae</taxon>
        <taxon>Nothophoma</taxon>
    </lineage>
</organism>
<evidence type="ECO:0000256" key="1">
    <source>
        <dbReference type="SAM" id="MobiDB-lite"/>
    </source>
</evidence>
<dbReference type="Gene3D" id="3.40.50.1820">
    <property type="entry name" value="alpha/beta hydrolase"/>
    <property type="match status" value="1"/>
</dbReference>
<dbReference type="InterPro" id="IPR029058">
    <property type="entry name" value="AB_hydrolase_fold"/>
</dbReference>
<dbReference type="EMBL" id="JAKIXB020000001">
    <property type="protein sequence ID" value="KAL1611596.1"/>
    <property type="molecule type" value="Genomic_DNA"/>
</dbReference>
<evidence type="ECO:0000313" key="3">
    <source>
        <dbReference type="Proteomes" id="UP001521222"/>
    </source>
</evidence>
<dbReference type="Proteomes" id="UP001521222">
    <property type="component" value="Unassembled WGS sequence"/>
</dbReference>
<proteinExistence type="predicted"/>
<sequence length="347" mass="38426">MGGSYDDRVVSIVVDELLKAGGAHGSKHKGRTSWSGRPELDDYTSFAACFMYYMSLIRPFPTPITNFTPDESPVRQQSDSLPGQAPLVILGGYSYGSLILKHLPPVPTILKRFSNPLAGSAADEIILRARKLGDQSNLEWINSARDAEREKRRRKHDHKTSLTIGGEETNPDKRRSSREAKRSFDIPRSLDLGQRLRSLSHRGRRHGNSTTSLEQTDVKLEIPEVRYLLISPLTPPISTLAAPALGQKLWSRSTDIDRTSIGKLTSLAIYGDHDMFASTKKIREWCNHLKAENGLAFSSFEIAGAGHFWVEQGVAKQLRGVLRDWVVGASSKDIATVNTGEVPHDSS</sequence>
<dbReference type="PANTHER" id="PTHR42103">
    <property type="entry name" value="ALPHA/BETA-HYDROLASES SUPERFAMILY PROTEIN"/>
    <property type="match status" value="1"/>
</dbReference>
<keyword evidence="3" id="KW-1185">Reference proteome</keyword>
<name>A0ABR3S4K2_9PLEO</name>
<evidence type="ECO:0000313" key="2">
    <source>
        <dbReference type="EMBL" id="KAL1611596.1"/>
    </source>
</evidence>